<evidence type="ECO:0000256" key="1">
    <source>
        <dbReference type="ARBA" id="ARBA00022679"/>
    </source>
</evidence>
<feature type="domain" description="Methyltransferase type 11" evidence="2">
    <location>
        <begin position="64"/>
        <end position="159"/>
    </location>
</feature>
<gene>
    <name evidence="3" type="ORF">CTM98_01590</name>
</gene>
<dbReference type="SUPFAM" id="SSF53335">
    <property type="entry name" value="S-adenosyl-L-methionine-dependent methyltransferases"/>
    <property type="match status" value="1"/>
</dbReference>
<dbReference type="GO" id="GO:0008757">
    <property type="term" value="F:S-adenosylmethionine-dependent methyltransferase activity"/>
    <property type="evidence" value="ECO:0007669"/>
    <property type="project" value="InterPro"/>
</dbReference>
<dbReference type="AlphaFoldDB" id="A0A2D3PPA3"/>
<dbReference type="InterPro" id="IPR013216">
    <property type="entry name" value="Methyltransf_11"/>
</dbReference>
<evidence type="ECO:0000313" key="3">
    <source>
        <dbReference type="EMBL" id="ATV69480.1"/>
    </source>
</evidence>
<evidence type="ECO:0000313" key="4">
    <source>
        <dbReference type="Proteomes" id="UP000230781"/>
    </source>
</evidence>
<dbReference type="InterPro" id="IPR050447">
    <property type="entry name" value="Erg6_SMT_methyltransf"/>
</dbReference>
<proteinExistence type="predicted"/>
<dbReference type="EMBL" id="CP024704">
    <property type="protein sequence ID" value="ATV69480.1"/>
    <property type="molecule type" value="Genomic_DNA"/>
</dbReference>
<dbReference type="Pfam" id="PF08241">
    <property type="entry name" value="Methyltransf_11"/>
    <property type="match status" value="1"/>
</dbReference>
<dbReference type="RefSeq" id="WP_100025835.1">
    <property type="nucleotide sequence ID" value="NZ_CP024704.1"/>
</dbReference>
<accession>A0A2D3PPA3</accession>
<dbReference type="GO" id="GO:0032259">
    <property type="term" value="P:methylation"/>
    <property type="evidence" value="ECO:0007669"/>
    <property type="project" value="UniProtKB-KW"/>
</dbReference>
<keyword evidence="1 3" id="KW-0808">Transferase</keyword>
<dbReference type="CDD" id="cd02440">
    <property type="entry name" value="AdoMet_MTases"/>
    <property type="match status" value="1"/>
</dbReference>
<sequence>MSYQDINAATIDRWIKEEDWEWGRAISHEEYIKALNGDWDVKLTPVKFVPHEWFGDLKGKKLLGLASGGGQQIPIFTALGADCTVLDYSDEQLASEKMVAERENYKVNIVKADMTKTLPFEDESFDIIFHPVSNCYIESVEPVFKECYRILKKGGILLCGLDTIINYVLDENEEKIVFSMPFNPLKNEEHKEFLKKMDCGYQFSHNLSEQLGGQLKAGFILTNIEDDTGGEGRLHEMNIPTFIMTRAVKL</sequence>
<dbReference type="PANTHER" id="PTHR44068">
    <property type="entry name" value="ZGC:194242"/>
    <property type="match status" value="1"/>
</dbReference>
<evidence type="ECO:0000259" key="2">
    <source>
        <dbReference type="Pfam" id="PF08241"/>
    </source>
</evidence>
<dbReference type="PANTHER" id="PTHR44068:SF11">
    <property type="entry name" value="GERANYL DIPHOSPHATE 2-C-METHYLTRANSFERASE"/>
    <property type="match status" value="1"/>
</dbReference>
<name>A0A2D3PPA3_9FUSO</name>
<dbReference type="Proteomes" id="UP000230781">
    <property type="component" value="Chromosome"/>
</dbReference>
<dbReference type="Gene3D" id="3.40.50.150">
    <property type="entry name" value="Vaccinia Virus protein VP39"/>
    <property type="match status" value="1"/>
</dbReference>
<reference evidence="3 4" key="1">
    <citation type="submission" date="2017-11" db="EMBL/GenBank/DDBJ databases">
        <title>Genome sequencing of Fusobacterium periodonticum KCOM 2555.</title>
        <authorList>
            <person name="Kook J.-K."/>
            <person name="Park S.-N."/>
            <person name="Lim Y.K."/>
        </authorList>
    </citation>
    <scope>NUCLEOTIDE SEQUENCE [LARGE SCALE GENOMIC DNA]</scope>
    <source>
        <strain evidence="3 4">KCOM 2555</strain>
    </source>
</reference>
<dbReference type="InterPro" id="IPR029063">
    <property type="entry name" value="SAM-dependent_MTases_sf"/>
</dbReference>
<protein>
    <submittedName>
        <fullName evidence="3">SAM-dependent methyltransferase</fullName>
    </submittedName>
</protein>
<keyword evidence="3" id="KW-0489">Methyltransferase</keyword>
<organism evidence="3 4">
    <name type="scientific">Fusobacterium pseudoperiodonticum</name>
    <dbReference type="NCBI Taxonomy" id="2663009"/>
    <lineage>
        <taxon>Bacteria</taxon>
        <taxon>Fusobacteriati</taxon>
        <taxon>Fusobacteriota</taxon>
        <taxon>Fusobacteriia</taxon>
        <taxon>Fusobacteriales</taxon>
        <taxon>Fusobacteriaceae</taxon>
        <taxon>Fusobacterium</taxon>
    </lineage>
</organism>